<dbReference type="OrthoDB" id="7995890at2"/>
<comment type="pathway">
    <text evidence="1">Cofactor biosynthesis; pyrroloquinoline quinone biosynthesis.</text>
</comment>
<keyword evidence="5" id="KW-1185">Reference proteome</keyword>
<name>A0A1W1YXE6_9HYPH</name>
<dbReference type="STRING" id="937218.SAMN06297251_10232"/>
<dbReference type="GO" id="GO:0018189">
    <property type="term" value="P:pyrroloquinoline quinone biosynthetic process"/>
    <property type="evidence" value="ECO:0007669"/>
    <property type="project" value="UniProtKB-UniPathway"/>
</dbReference>
<dbReference type="Gene3D" id="1.10.10.1150">
    <property type="entry name" value="Coenzyme PQQ synthesis protein D (PqqD)"/>
    <property type="match status" value="1"/>
</dbReference>
<dbReference type="InterPro" id="IPR022479">
    <property type="entry name" value="PqqD_bac"/>
</dbReference>
<accession>A0A1W1YXE6</accession>
<dbReference type="Pfam" id="PF05402">
    <property type="entry name" value="PqqD"/>
    <property type="match status" value="1"/>
</dbReference>
<evidence type="ECO:0000256" key="1">
    <source>
        <dbReference type="ARBA" id="ARBA00004886"/>
    </source>
</evidence>
<dbReference type="UniPathway" id="UPA00539"/>
<dbReference type="RefSeq" id="WP_084408507.1">
    <property type="nucleotide sequence ID" value="NZ_JAGLBT010000107.1"/>
</dbReference>
<proteinExistence type="predicted"/>
<dbReference type="InterPro" id="IPR008792">
    <property type="entry name" value="PQQD"/>
</dbReference>
<organism evidence="4 5">
    <name type="scientific">Fulvimarina manganoxydans</name>
    <dbReference type="NCBI Taxonomy" id="937218"/>
    <lineage>
        <taxon>Bacteria</taxon>
        <taxon>Pseudomonadati</taxon>
        <taxon>Pseudomonadota</taxon>
        <taxon>Alphaproteobacteria</taxon>
        <taxon>Hyphomicrobiales</taxon>
        <taxon>Aurantimonadaceae</taxon>
        <taxon>Fulvimarina</taxon>
    </lineage>
</organism>
<dbReference type="Proteomes" id="UP000192656">
    <property type="component" value="Unassembled WGS sequence"/>
</dbReference>
<reference evidence="4 5" key="1">
    <citation type="submission" date="2017-04" db="EMBL/GenBank/DDBJ databases">
        <authorList>
            <person name="Afonso C.L."/>
            <person name="Miller P.J."/>
            <person name="Scott M.A."/>
            <person name="Spackman E."/>
            <person name="Goraichik I."/>
            <person name="Dimitrov K.M."/>
            <person name="Suarez D.L."/>
            <person name="Swayne D.E."/>
        </authorList>
    </citation>
    <scope>NUCLEOTIDE SEQUENCE [LARGE SCALE GENOMIC DNA]</scope>
    <source>
        <strain evidence="4 5">CGMCC 1.10972</strain>
    </source>
</reference>
<dbReference type="NCBIfam" id="TIGR03859">
    <property type="entry name" value="PQQ_PqqD"/>
    <property type="match status" value="1"/>
</dbReference>
<protein>
    <submittedName>
        <fullName evidence="4">Pyrroloquinoline quinone biosynthesis protein D</fullName>
    </submittedName>
</protein>
<dbReference type="GO" id="GO:0048038">
    <property type="term" value="F:quinone binding"/>
    <property type="evidence" value="ECO:0007669"/>
    <property type="project" value="InterPro"/>
</dbReference>
<dbReference type="InterPro" id="IPR041881">
    <property type="entry name" value="PqqD_sf"/>
</dbReference>
<evidence type="ECO:0000256" key="2">
    <source>
        <dbReference type="ARBA" id="ARBA00011741"/>
    </source>
</evidence>
<keyword evidence="3" id="KW-0884">PQQ biosynthesis</keyword>
<gene>
    <name evidence="4" type="ORF">SAMN06297251_10232</name>
</gene>
<evidence type="ECO:0000313" key="5">
    <source>
        <dbReference type="Proteomes" id="UP000192656"/>
    </source>
</evidence>
<comment type="subunit">
    <text evidence="2">Monomer. Interacts with PqqE.</text>
</comment>
<evidence type="ECO:0000313" key="4">
    <source>
        <dbReference type="EMBL" id="SMC40491.1"/>
    </source>
</evidence>
<sequence length="93" mass="10224">MSGTIDGTSVPKLPRGVRFREDKTRGGYILVGPERIFNIDGVAVEILKRVDGETSLDGIVADLSKVFAASDDVIRPDVEAFFLDLRDKQMLTL</sequence>
<dbReference type="EMBL" id="FWXR01000002">
    <property type="protein sequence ID" value="SMC40491.1"/>
    <property type="molecule type" value="Genomic_DNA"/>
</dbReference>
<dbReference type="AlphaFoldDB" id="A0A1W1YXE6"/>
<evidence type="ECO:0000256" key="3">
    <source>
        <dbReference type="ARBA" id="ARBA00022905"/>
    </source>
</evidence>